<evidence type="ECO:0000313" key="1">
    <source>
        <dbReference type="EMBL" id="MBA9074819.1"/>
    </source>
</evidence>
<evidence type="ECO:0000313" key="2">
    <source>
        <dbReference type="Proteomes" id="UP000555003"/>
    </source>
</evidence>
<accession>A0ABR6DTP7</accession>
<dbReference type="RefSeq" id="WP_182494264.1">
    <property type="nucleotide sequence ID" value="NZ_JACJIS010000003.1"/>
</dbReference>
<organism evidence="1 2">
    <name type="scientific">Flavobacterium gossypii</name>
    <dbReference type="NCBI Taxonomy" id="1646119"/>
    <lineage>
        <taxon>Bacteria</taxon>
        <taxon>Pseudomonadati</taxon>
        <taxon>Bacteroidota</taxon>
        <taxon>Flavobacteriia</taxon>
        <taxon>Flavobacteriales</taxon>
        <taxon>Flavobacteriaceae</taxon>
        <taxon>Flavobacterium</taxon>
    </lineage>
</organism>
<gene>
    <name evidence="1" type="ORF">GGR22_002992</name>
</gene>
<protein>
    <submittedName>
        <fullName evidence="1">Uncharacterized protein</fullName>
    </submittedName>
</protein>
<sequence>MEQRYINSQQLSEFINRHDLMNNESNVLFNAVISITTVNNKIRNQQMKVMILLDSFGSLGKILLMQSGLDPKLYPTIFEANWQDMEHIDEEYLLIKDVHTKNASIGEYSVKIVPLEKTNE</sequence>
<reference evidence="1 2" key="1">
    <citation type="submission" date="2020-08" db="EMBL/GenBank/DDBJ databases">
        <title>Genomic Encyclopedia of Type Strains, Phase IV (KMG-IV): sequencing the most valuable type-strain genomes for metagenomic binning, comparative biology and taxonomic classification.</title>
        <authorList>
            <person name="Goeker M."/>
        </authorList>
    </citation>
    <scope>NUCLEOTIDE SEQUENCE [LARGE SCALE GENOMIC DNA]</scope>
    <source>
        <strain evidence="1 2">DSM 100397</strain>
    </source>
</reference>
<proteinExistence type="predicted"/>
<name>A0ABR6DTP7_9FLAO</name>
<dbReference type="EMBL" id="JACJIS010000003">
    <property type="protein sequence ID" value="MBA9074819.1"/>
    <property type="molecule type" value="Genomic_DNA"/>
</dbReference>
<keyword evidence="2" id="KW-1185">Reference proteome</keyword>
<comment type="caution">
    <text evidence="1">The sequence shown here is derived from an EMBL/GenBank/DDBJ whole genome shotgun (WGS) entry which is preliminary data.</text>
</comment>
<dbReference type="Proteomes" id="UP000555003">
    <property type="component" value="Unassembled WGS sequence"/>
</dbReference>